<reference evidence="3" key="2">
    <citation type="journal article" date="2019" name="MicrobiologyOpen">
        <title>High-quality draft genome sequence of Gaiella occulta isolated from a 150 meter deep mineral water borehole and comparison with the genome sequences of other deep-branching lineages of the phylum Actinobacteria.</title>
        <authorList>
            <person name="Severino R."/>
            <person name="Froufe H.J.C."/>
            <person name="Barroso C."/>
            <person name="Albuquerque L."/>
            <person name="Lobo-da-Cunha A."/>
            <person name="da Costa M.S."/>
            <person name="Egas C."/>
        </authorList>
    </citation>
    <scope>NUCLEOTIDE SEQUENCE [LARGE SCALE GENOMIC DNA]</scope>
    <source>
        <strain evidence="3">F2-233</strain>
    </source>
</reference>
<sequence>MTASGRAGGRAGPRRPGARHETIAATVPAAAGDGAERVGVAEPI</sequence>
<feature type="region of interest" description="Disordered" evidence="1">
    <location>
        <begin position="1"/>
        <end position="44"/>
    </location>
</feature>
<evidence type="ECO:0000313" key="2">
    <source>
        <dbReference type="EMBL" id="RDI73857.1"/>
    </source>
</evidence>
<gene>
    <name evidence="2" type="ORF">Gocc_2421</name>
</gene>
<organism evidence="2 3">
    <name type="scientific">Gaiella occulta</name>
    <dbReference type="NCBI Taxonomy" id="1002870"/>
    <lineage>
        <taxon>Bacteria</taxon>
        <taxon>Bacillati</taxon>
        <taxon>Actinomycetota</taxon>
        <taxon>Thermoleophilia</taxon>
        <taxon>Gaiellales</taxon>
        <taxon>Gaiellaceae</taxon>
        <taxon>Gaiella</taxon>
    </lineage>
</organism>
<evidence type="ECO:0000313" key="3">
    <source>
        <dbReference type="Proteomes" id="UP000254134"/>
    </source>
</evidence>
<feature type="compositionally biased region" description="Low complexity" evidence="1">
    <location>
        <begin position="24"/>
        <end position="33"/>
    </location>
</feature>
<dbReference type="Proteomes" id="UP000254134">
    <property type="component" value="Unassembled WGS sequence"/>
</dbReference>
<reference evidence="2 3" key="1">
    <citation type="submission" date="2018-07" db="EMBL/GenBank/DDBJ databases">
        <title>High-quality-draft genome sequence of Gaiella occulta.</title>
        <authorList>
            <person name="Severino R."/>
            <person name="Froufe H.J.C."/>
            <person name="Rainey F.A."/>
            <person name="Barroso C."/>
            <person name="Albuquerque L."/>
            <person name="Lobo-Da-Cunha A."/>
            <person name="Da Costa M.S."/>
            <person name="Egas C."/>
        </authorList>
    </citation>
    <scope>NUCLEOTIDE SEQUENCE [LARGE SCALE GENOMIC DNA]</scope>
    <source>
        <strain evidence="2 3">F2-233</strain>
    </source>
</reference>
<accession>A0A7M2YWL1</accession>
<evidence type="ECO:0000256" key="1">
    <source>
        <dbReference type="SAM" id="MobiDB-lite"/>
    </source>
</evidence>
<comment type="caution">
    <text evidence="2">The sequence shown here is derived from an EMBL/GenBank/DDBJ whole genome shotgun (WGS) entry which is preliminary data.</text>
</comment>
<name>A0A7M2YWL1_9ACTN</name>
<dbReference type="EMBL" id="QQZY01000006">
    <property type="protein sequence ID" value="RDI73857.1"/>
    <property type="molecule type" value="Genomic_DNA"/>
</dbReference>
<dbReference type="AlphaFoldDB" id="A0A7M2YWL1"/>
<dbReference type="RefSeq" id="WP_281268456.1">
    <property type="nucleotide sequence ID" value="NZ_QQZY01000006.1"/>
</dbReference>
<proteinExistence type="predicted"/>
<feature type="compositionally biased region" description="Gly residues" evidence="1">
    <location>
        <begin position="1"/>
        <end position="11"/>
    </location>
</feature>
<protein>
    <submittedName>
        <fullName evidence="2">Uncharacterized protein</fullName>
    </submittedName>
</protein>
<keyword evidence="3" id="KW-1185">Reference proteome</keyword>